<dbReference type="RefSeq" id="XP_003570325.1">
    <property type="nucleotide sequence ID" value="XM_003570277.4"/>
</dbReference>
<proteinExistence type="predicted"/>
<dbReference type="Proteomes" id="UP000008810">
    <property type="component" value="Chromosome 3"/>
</dbReference>
<dbReference type="AlphaFoldDB" id="A0A0Q3MA37"/>
<feature type="region of interest" description="Disordered" evidence="1">
    <location>
        <begin position="1"/>
        <end position="180"/>
    </location>
</feature>
<dbReference type="STRING" id="15368.A0A0Q3MA37"/>
<evidence type="ECO:0000313" key="4">
    <source>
        <dbReference type="Proteomes" id="UP000008810"/>
    </source>
</evidence>
<dbReference type="EnsemblPlants" id="KQK01190">
    <property type="protein sequence ID" value="KQK01190"/>
    <property type="gene ID" value="BRADI_3g54341v3"/>
</dbReference>
<evidence type="ECO:0000313" key="3">
    <source>
        <dbReference type="EnsemblPlants" id="KQK01190"/>
    </source>
</evidence>
<keyword evidence="4" id="KW-1185">Reference proteome</keyword>
<dbReference type="Gramene" id="KQK01190">
    <property type="protein sequence ID" value="KQK01190"/>
    <property type="gene ID" value="BRADI_3g54341v3"/>
</dbReference>
<evidence type="ECO:0000256" key="1">
    <source>
        <dbReference type="SAM" id="MobiDB-lite"/>
    </source>
</evidence>
<organism evidence="2">
    <name type="scientific">Brachypodium distachyon</name>
    <name type="common">Purple false brome</name>
    <name type="synonym">Trachynia distachya</name>
    <dbReference type="NCBI Taxonomy" id="15368"/>
    <lineage>
        <taxon>Eukaryota</taxon>
        <taxon>Viridiplantae</taxon>
        <taxon>Streptophyta</taxon>
        <taxon>Embryophyta</taxon>
        <taxon>Tracheophyta</taxon>
        <taxon>Spermatophyta</taxon>
        <taxon>Magnoliopsida</taxon>
        <taxon>Liliopsida</taxon>
        <taxon>Poales</taxon>
        <taxon>Poaceae</taxon>
        <taxon>BOP clade</taxon>
        <taxon>Pooideae</taxon>
        <taxon>Stipodae</taxon>
        <taxon>Brachypodieae</taxon>
        <taxon>Brachypodium</taxon>
    </lineage>
</organism>
<dbReference type="OrthoDB" id="1725909at2759"/>
<evidence type="ECO:0000313" key="2">
    <source>
        <dbReference type="EMBL" id="KQK01190.1"/>
    </source>
</evidence>
<accession>A0A0Q3MA37</accession>
<dbReference type="GeneID" id="100836253"/>
<feature type="compositionally biased region" description="Low complexity" evidence="1">
    <location>
        <begin position="132"/>
        <end position="146"/>
    </location>
</feature>
<dbReference type="EMBL" id="CM000882">
    <property type="protein sequence ID" value="KQK01190.1"/>
    <property type="molecule type" value="Genomic_DNA"/>
</dbReference>
<evidence type="ECO:0008006" key="5">
    <source>
        <dbReference type="Google" id="ProtNLM"/>
    </source>
</evidence>
<gene>
    <name evidence="3" type="primary">LOC100836253</name>
    <name evidence="2" type="ORF">BRADI_3g54341v3</name>
</gene>
<sequence>METATARRPSGPVLSISHFRSASPTRVKLPSAAGARSPATSVSVSSSPGAAGGRSRRSCMCSPTNHPGSFRCSLHKERNKAPGGHGHGHGHSKPASPPSPGGHGPSKLGTKQRMGSAMARLVSVEGGGGQWARRAIAPSSAAAQQSQHRRRVGGLRPRPSRLSAVSMAGDRASDNSHQGN</sequence>
<dbReference type="KEGG" id="bdi:100836253"/>
<name>A0A0Q3MA37_BRADI</name>
<reference evidence="2 3" key="1">
    <citation type="journal article" date="2010" name="Nature">
        <title>Genome sequencing and analysis of the model grass Brachypodium distachyon.</title>
        <authorList>
            <consortium name="International Brachypodium Initiative"/>
        </authorList>
    </citation>
    <scope>NUCLEOTIDE SEQUENCE [LARGE SCALE GENOMIC DNA]</scope>
    <source>
        <strain evidence="2">Bd21</strain>
        <strain evidence="3">cv. Bd21</strain>
    </source>
</reference>
<dbReference type="PANTHER" id="PTHR33132:SF135">
    <property type="entry name" value="OS02G0799700 PROTEIN"/>
    <property type="match status" value="1"/>
</dbReference>
<reference evidence="3" key="3">
    <citation type="submission" date="2018-08" db="UniProtKB">
        <authorList>
            <consortium name="EnsemblPlants"/>
        </authorList>
    </citation>
    <scope>IDENTIFICATION</scope>
    <source>
        <strain evidence="3">cv. Bd21</strain>
    </source>
</reference>
<reference evidence="2" key="2">
    <citation type="submission" date="2017-06" db="EMBL/GenBank/DDBJ databases">
        <title>WGS assembly of Brachypodium distachyon.</title>
        <authorList>
            <consortium name="The International Brachypodium Initiative"/>
            <person name="Lucas S."/>
            <person name="Harmon-Smith M."/>
            <person name="Lail K."/>
            <person name="Tice H."/>
            <person name="Grimwood J."/>
            <person name="Bruce D."/>
            <person name="Barry K."/>
            <person name="Shu S."/>
            <person name="Lindquist E."/>
            <person name="Wang M."/>
            <person name="Pitluck S."/>
            <person name="Vogel J.P."/>
            <person name="Garvin D.F."/>
            <person name="Mockler T.C."/>
            <person name="Schmutz J."/>
            <person name="Rokhsar D."/>
            <person name="Bevan M.W."/>
        </authorList>
    </citation>
    <scope>NUCLEOTIDE SEQUENCE</scope>
    <source>
        <strain evidence="2">Bd21</strain>
    </source>
</reference>
<dbReference type="PANTHER" id="PTHR33132">
    <property type="entry name" value="OSJNBB0118P14.9 PROTEIN"/>
    <property type="match status" value="1"/>
</dbReference>
<protein>
    <recommendedName>
        <fullName evidence="5">Serine-rich protein</fullName>
    </recommendedName>
</protein>
<feature type="compositionally biased region" description="Low complexity" evidence="1">
    <location>
        <begin position="35"/>
        <end position="49"/>
    </location>
</feature>